<reference evidence="1" key="1">
    <citation type="submission" date="2021-02" db="EMBL/GenBank/DDBJ databases">
        <authorList>
            <consortium name="DOE Joint Genome Institute"/>
            <person name="Ahrendt S."/>
            <person name="Looney B.P."/>
            <person name="Miyauchi S."/>
            <person name="Morin E."/>
            <person name="Drula E."/>
            <person name="Courty P.E."/>
            <person name="Chicoki N."/>
            <person name="Fauchery L."/>
            <person name="Kohler A."/>
            <person name="Kuo A."/>
            <person name="Labutti K."/>
            <person name="Pangilinan J."/>
            <person name="Lipzen A."/>
            <person name="Riley R."/>
            <person name="Andreopoulos W."/>
            <person name="He G."/>
            <person name="Johnson J."/>
            <person name="Barry K.W."/>
            <person name="Grigoriev I.V."/>
            <person name="Nagy L."/>
            <person name="Hibbett D."/>
            <person name="Henrissat B."/>
            <person name="Matheny P.B."/>
            <person name="Labbe J."/>
            <person name="Martin F."/>
        </authorList>
    </citation>
    <scope>NUCLEOTIDE SEQUENCE</scope>
    <source>
        <strain evidence="1">FP105234-sp</strain>
    </source>
</reference>
<dbReference type="Proteomes" id="UP000814033">
    <property type="component" value="Unassembled WGS sequence"/>
</dbReference>
<organism evidence="1 2">
    <name type="scientific">Auriscalpium vulgare</name>
    <dbReference type="NCBI Taxonomy" id="40419"/>
    <lineage>
        <taxon>Eukaryota</taxon>
        <taxon>Fungi</taxon>
        <taxon>Dikarya</taxon>
        <taxon>Basidiomycota</taxon>
        <taxon>Agaricomycotina</taxon>
        <taxon>Agaricomycetes</taxon>
        <taxon>Russulales</taxon>
        <taxon>Auriscalpiaceae</taxon>
        <taxon>Auriscalpium</taxon>
    </lineage>
</organism>
<dbReference type="EMBL" id="MU275842">
    <property type="protein sequence ID" value="KAI0053012.1"/>
    <property type="molecule type" value="Genomic_DNA"/>
</dbReference>
<keyword evidence="2" id="KW-1185">Reference proteome</keyword>
<evidence type="ECO:0000313" key="1">
    <source>
        <dbReference type="EMBL" id="KAI0053012.1"/>
    </source>
</evidence>
<sequence length="146" mass="16157">MGAAHCTGLTHAFAGYRALHEGNRAKAARMPKSERGRKDMRQYRAAGALEQRICMRAEMRATSAAVCACISLSTAPAGHAYSTSSYDTAYADERHRGAREAGCGDANGKRKARRMSAATESKGVWRMWWRASEVHSREVRTRHSLR</sequence>
<accession>A0ACB8S9Y8</accession>
<comment type="caution">
    <text evidence="1">The sequence shown here is derived from an EMBL/GenBank/DDBJ whole genome shotgun (WGS) entry which is preliminary data.</text>
</comment>
<evidence type="ECO:0000313" key="2">
    <source>
        <dbReference type="Proteomes" id="UP000814033"/>
    </source>
</evidence>
<protein>
    <submittedName>
        <fullName evidence="1">Uncharacterized protein</fullName>
    </submittedName>
</protein>
<proteinExistence type="predicted"/>
<name>A0ACB8S9Y8_9AGAM</name>
<reference evidence="1" key="2">
    <citation type="journal article" date="2022" name="New Phytol.">
        <title>Evolutionary transition to the ectomycorrhizal habit in the genomes of a hyperdiverse lineage of mushroom-forming fungi.</title>
        <authorList>
            <person name="Looney B."/>
            <person name="Miyauchi S."/>
            <person name="Morin E."/>
            <person name="Drula E."/>
            <person name="Courty P.E."/>
            <person name="Kohler A."/>
            <person name="Kuo A."/>
            <person name="LaButti K."/>
            <person name="Pangilinan J."/>
            <person name="Lipzen A."/>
            <person name="Riley R."/>
            <person name="Andreopoulos W."/>
            <person name="He G."/>
            <person name="Johnson J."/>
            <person name="Nolan M."/>
            <person name="Tritt A."/>
            <person name="Barry K.W."/>
            <person name="Grigoriev I.V."/>
            <person name="Nagy L.G."/>
            <person name="Hibbett D."/>
            <person name="Henrissat B."/>
            <person name="Matheny P.B."/>
            <person name="Labbe J."/>
            <person name="Martin F.M."/>
        </authorList>
    </citation>
    <scope>NUCLEOTIDE SEQUENCE</scope>
    <source>
        <strain evidence="1">FP105234-sp</strain>
    </source>
</reference>
<gene>
    <name evidence="1" type="ORF">FA95DRAFT_1552900</name>
</gene>